<dbReference type="RefSeq" id="XP_001596197.1">
    <property type="nucleotide sequence ID" value="XM_001596147.1"/>
</dbReference>
<dbReference type="EMBL" id="CH476623">
    <property type="protein sequence ID" value="EDN99559.1"/>
    <property type="molecule type" value="Genomic_DNA"/>
</dbReference>
<dbReference type="GeneID" id="5492493"/>
<protein>
    <submittedName>
        <fullName evidence="1">Uncharacterized protein</fullName>
    </submittedName>
</protein>
<sequence>MSTSSLIARKRSVQVLQSIVKKSICDSKEMKENGFRILECDTTVFCGADNDSDE</sequence>
<keyword evidence="2" id="KW-1185">Reference proteome</keyword>
<dbReference type="KEGG" id="ssl:SS1G_02413"/>
<organism evidence="1 2">
    <name type="scientific">Sclerotinia sclerotiorum (strain ATCC 18683 / 1980 / Ss-1)</name>
    <name type="common">White mold</name>
    <name type="synonym">Whetzelinia sclerotiorum</name>
    <dbReference type="NCBI Taxonomy" id="665079"/>
    <lineage>
        <taxon>Eukaryota</taxon>
        <taxon>Fungi</taxon>
        <taxon>Dikarya</taxon>
        <taxon>Ascomycota</taxon>
        <taxon>Pezizomycotina</taxon>
        <taxon>Leotiomycetes</taxon>
        <taxon>Helotiales</taxon>
        <taxon>Sclerotiniaceae</taxon>
        <taxon>Sclerotinia</taxon>
    </lineage>
</organism>
<dbReference type="AlphaFoldDB" id="A7EAT1"/>
<name>A7EAT1_SCLS1</name>
<gene>
    <name evidence="1" type="ORF">SS1G_02413</name>
</gene>
<dbReference type="HOGENOM" id="CLU_3051783_0_0_1"/>
<evidence type="ECO:0000313" key="1">
    <source>
        <dbReference type="EMBL" id="EDN99559.1"/>
    </source>
</evidence>
<proteinExistence type="predicted"/>
<dbReference type="InParanoid" id="A7EAT1"/>
<dbReference type="Proteomes" id="UP000001312">
    <property type="component" value="Unassembled WGS sequence"/>
</dbReference>
<accession>A7EAT1</accession>
<reference evidence="2" key="1">
    <citation type="journal article" date="2011" name="PLoS Genet.">
        <title>Genomic analysis of the necrotrophic fungal pathogens Sclerotinia sclerotiorum and Botrytis cinerea.</title>
        <authorList>
            <person name="Amselem J."/>
            <person name="Cuomo C.A."/>
            <person name="van Kan J.A."/>
            <person name="Viaud M."/>
            <person name="Benito E.P."/>
            <person name="Couloux A."/>
            <person name="Coutinho P.M."/>
            <person name="de Vries R.P."/>
            <person name="Dyer P.S."/>
            <person name="Fillinger S."/>
            <person name="Fournier E."/>
            <person name="Gout L."/>
            <person name="Hahn M."/>
            <person name="Kohn L."/>
            <person name="Lapalu N."/>
            <person name="Plummer K.M."/>
            <person name="Pradier J.M."/>
            <person name="Quevillon E."/>
            <person name="Sharon A."/>
            <person name="Simon A."/>
            <person name="ten Have A."/>
            <person name="Tudzynski B."/>
            <person name="Tudzynski P."/>
            <person name="Wincker P."/>
            <person name="Andrew M."/>
            <person name="Anthouard V."/>
            <person name="Beever R.E."/>
            <person name="Beffa R."/>
            <person name="Benoit I."/>
            <person name="Bouzid O."/>
            <person name="Brault B."/>
            <person name="Chen Z."/>
            <person name="Choquer M."/>
            <person name="Collemare J."/>
            <person name="Cotton P."/>
            <person name="Danchin E.G."/>
            <person name="Da Silva C."/>
            <person name="Gautier A."/>
            <person name="Giraud C."/>
            <person name="Giraud T."/>
            <person name="Gonzalez C."/>
            <person name="Grossetete S."/>
            <person name="Guldener U."/>
            <person name="Henrissat B."/>
            <person name="Howlett B.J."/>
            <person name="Kodira C."/>
            <person name="Kretschmer M."/>
            <person name="Lappartient A."/>
            <person name="Leroch M."/>
            <person name="Levis C."/>
            <person name="Mauceli E."/>
            <person name="Neuveglise C."/>
            <person name="Oeser B."/>
            <person name="Pearson M."/>
            <person name="Poulain J."/>
            <person name="Poussereau N."/>
            <person name="Quesneville H."/>
            <person name="Rascle C."/>
            <person name="Schumacher J."/>
            <person name="Segurens B."/>
            <person name="Sexton A."/>
            <person name="Silva E."/>
            <person name="Sirven C."/>
            <person name="Soanes D.M."/>
            <person name="Talbot N.J."/>
            <person name="Templeton M."/>
            <person name="Yandava C."/>
            <person name="Yarden O."/>
            <person name="Zeng Q."/>
            <person name="Rollins J.A."/>
            <person name="Lebrun M.H."/>
            <person name="Dickman M."/>
        </authorList>
    </citation>
    <scope>NUCLEOTIDE SEQUENCE [LARGE SCALE GENOMIC DNA]</scope>
    <source>
        <strain evidence="2">ATCC 18683 / 1980 / Ss-1</strain>
    </source>
</reference>
<evidence type="ECO:0000313" key="2">
    <source>
        <dbReference type="Proteomes" id="UP000001312"/>
    </source>
</evidence>